<dbReference type="Proteomes" id="UP000600080">
    <property type="component" value="Unassembled WGS sequence"/>
</dbReference>
<sequence>MEIRPSALLAVSPPGGTSAAPGGPNGRRGGEVAGSASGVRSGARRTGPGRQALAGPPTWMPAIRDHS</sequence>
<dbReference type="EMBL" id="BMND01000016">
    <property type="protein sequence ID" value="GGN50181.1"/>
    <property type="molecule type" value="Genomic_DNA"/>
</dbReference>
<feature type="compositionally biased region" description="Low complexity" evidence="1">
    <location>
        <begin position="12"/>
        <end position="22"/>
    </location>
</feature>
<keyword evidence="3" id="KW-1185">Reference proteome</keyword>
<gene>
    <name evidence="2" type="ORF">GCM10012285_38960</name>
</gene>
<comment type="caution">
    <text evidence="2">The sequence shown here is derived from an EMBL/GenBank/DDBJ whole genome shotgun (WGS) entry which is preliminary data.</text>
</comment>
<proteinExistence type="predicted"/>
<protein>
    <submittedName>
        <fullName evidence="2">Uncharacterized protein</fullName>
    </submittedName>
</protein>
<accession>A0ABQ2JNJ3</accession>
<name>A0ABQ2JNJ3_9ACTN</name>
<evidence type="ECO:0000313" key="2">
    <source>
        <dbReference type="EMBL" id="GGN50181.1"/>
    </source>
</evidence>
<evidence type="ECO:0000313" key="3">
    <source>
        <dbReference type="Proteomes" id="UP000600080"/>
    </source>
</evidence>
<reference evidence="3" key="1">
    <citation type="journal article" date="2019" name="Int. J. Syst. Evol. Microbiol.">
        <title>The Global Catalogue of Microorganisms (GCM) 10K type strain sequencing project: providing services to taxonomists for standard genome sequencing and annotation.</title>
        <authorList>
            <consortium name="The Broad Institute Genomics Platform"/>
            <consortium name="The Broad Institute Genome Sequencing Center for Infectious Disease"/>
            <person name="Wu L."/>
            <person name="Ma J."/>
        </authorList>
    </citation>
    <scope>NUCLEOTIDE SEQUENCE [LARGE SCALE GENOMIC DNA]</scope>
    <source>
        <strain evidence="3">CGMCC 4.7323</strain>
    </source>
</reference>
<organism evidence="2 3">
    <name type="scientific">Streptomyces kronopolitis</name>
    <dbReference type="NCBI Taxonomy" id="1612435"/>
    <lineage>
        <taxon>Bacteria</taxon>
        <taxon>Bacillati</taxon>
        <taxon>Actinomycetota</taxon>
        <taxon>Actinomycetes</taxon>
        <taxon>Kitasatosporales</taxon>
        <taxon>Streptomycetaceae</taxon>
        <taxon>Streptomyces</taxon>
    </lineage>
</organism>
<feature type="region of interest" description="Disordered" evidence="1">
    <location>
        <begin position="1"/>
        <end position="67"/>
    </location>
</feature>
<evidence type="ECO:0000256" key="1">
    <source>
        <dbReference type="SAM" id="MobiDB-lite"/>
    </source>
</evidence>